<evidence type="ECO:0000313" key="3">
    <source>
        <dbReference type="Proteomes" id="UP001500713"/>
    </source>
</evidence>
<evidence type="ECO:0000256" key="1">
    <source>
        <dbReference type="SAM" id="Phobius"/>
    </source>
</evidence>
<keyword evidence="3" id="KW-1185">Reference proteome</keyword>
<keyword evidence="1" id="KW-0472">Membrane</keyword>
<dbReference type="Proteomes" id="UP001500713">
    <property type="component" value="Unassembled WGS sequence"/>
</dbReference>
<feature type="transmembrane region" description="Helical" evidence="1">
    <location>
        <begin position="112"/>
        <end position="134"/>
    </location>
</feature>
<keyword evidence="1" id="KW-0812">Transmembrane</keyword>
<evidence type="ECO:0008006" key="4">
    <source>
        <dbReference type="Google" id="ProtNLM"/>
    </source>
</evidence>
<proteinExistence type="predicted"/>
<protein>
    <recommendedName>
        <fullName evidence="4">DUF4175 domain-containing protein</fullName>
    </recommendedName>
</protein>
<dbReference type="RefSeq" id="WP_229956140.1">
    <property type="nucleotide sequence ID" value="NZ_BAAAEM010000002.1"/>
</dbReference>
<sequence>MKEEFKLFSPMDPIPLAKKLKAEMKRRKKRKDHHVFGRGTERKMFLTFRRPGFQNGAEPNLKAKMREHDGGTLIEGTIRQGKAMPFFLFWNGFVGLFFLFSLALWFVDDAPLFFNLIFSGIPAIMLAIGLTAAYKTRNDPPEDPGTPQKILDFLAETVDARPL</sequence>
<accession>A0ABN1ACW4</accession>
<organism evidence="2 3">
    <name type="scientific">Parasphingorhabdus litoris</name>
    <dbReference type="NCBI Taxonomy" id="394733"/>
    <lineage>
        <taxon>Bacteria</taxon>
        <taxon>Pseudomonadati</taxon>
        <taxon>Pseudomonadota</taxon>
        <taxon>Alphaproteobacteria</taxon>
        <taxon>Sphingomonadales</taxon>
        <taxon>Sphingomonadaceae</taxon>
        <taxon>Parasphingorhabdus</taxon>
    </lineage>
</organism>
<reference evidence="2 3" key="1">
    <citation type="journal article" date="2019" name="Int. J. Syst. Evol. Microbiol.">
        <title>The Global Catalogue of Microorganisms (GCM) 10K type strain sequencing project: providing services to taxonomists for standard genome sequencing and annotation.</title>
        <authorList>
            <consortium name="The Broad Institute Genomics Platform"/>
            <consortium name="The Broad Institute Genome Sequencing Center for Infectious Disease"/>
            <person name="Wu L."/>
            <person name="Ma J."/>
        </authorList>
    </citation>
    <scope>NUCLEOTIDE SEQUENCE [LARGE SCALE GENOMIC DNA]</scope>
    <source>
        <strain evidence="2 3">JCM 14162</strain>
    </source>
</reference>
<dbReference type="EMBL" id="BAAAEM010000002">
    <property type="protein sequence ID" value="GAA0473334.1"/>
    <property type="molecule type" value="Genomic_DNA"/>
</dbReference>
<evidence type="ECO:0000313" key="2">
    <source>
        <dbReference type="EMBL" id="GAA0473334.1"/>
    </source>
</evidence>
<comment type="caution">
    <text evidence="2">The sequence shown here is derived from an EMBL/GenBank/DDBJ whole genome shotgun (WGS) entry which is preliminary data.</text>
</comment>
<feature type="transmembrane region" description="Helical" evidence="1">
    <location>
        <begin position="86"/>
        <end position="106"/>
    </location>
</feature>
<gene>
    <name evidence="2" type="ORF">GCM10009096_13300</name>
</gene>
<keyword evidence="1" id="KW-1133">Transmembrane helix</keyword>
<name>A0ABN1ACW4_9SPHN</name>